<accession>A0A1U7JLL0</accession>
<evidence type="ECO:0000313" key="6">
    <source>
        <dbReference type="Proteomes" id="UP000185783"/>
    </source>
</evidence>
<evidence type="ECO:0000259" key="4">
    <source>
        <dbReference type="PROSITE" id="PS51462"/>
    </source>
</evidence>
<dbReference type="InterPro" id="IPR020084">
    <property type="entry name" value="NUDIX_hydrolase_CS"/>
</dbReference>
<evidence type="ECO:0000256" key="1">
    <source>
        <dbReference type="ARBA" id="ARBA00001946"/>
    </source>
</evidence>
<gene>
    <name evidence="5" type="ORF">A3843_04315</name>
</gene>
<comment type="similarity">
    <text evidence="3">Belongs to the Nudix hydrolase family.</text>
</comment>
<organism evidence="5 6">
    <name type="scientific">Pseudovibrio exalbescens</name>
    <dbReference type="NCBI Taxonomy" id="197461"/>
    <lineage>
        <taxon>Bacteria</taxon>
        <taxon>Pseudomonadati</taxon>
        <taxon>Pseudomonadota</taxon>
        <taxon>Alphaproteobacteria</taxon>
        <taxon>Hyphomicrobiales</taxon>
        <taxon>Stappiaceae</taxon>
        <taxon>Pseudovibrio</taxon>
    </lineage>
</organism>
<dbReference type="STRING" id="197461.A3843_04315"/>
<keyword evidence="2 3" id="KW-0378">Hydrolase</keyword>
<dbReference type="Gene3D" id="3.90.79.10">
    <property type="entry name" value="Nucleoside Triphosphate Pyrophosphohydrolase"/>
    <property type="match status" value="1"/>
</dbReference>
<name>A0A1U7JLL0_9HYPH</name>
<dbReference type="SUPFAM" id="SSF55811">
    <property type="entry name" value="Nudix"/>
    <property type="match status" value="1"/>
</dbReference>
<dbReference type="Pfam" id="PF00293">
    <property type="entry name" value="NUDIX"/>
    <property type="match status" value="1"/>
</dbReference>
<feature type="domain" description="Nudix hydrolase" evidence="4">
    <location>
        <begin position="5"/>
        <end position="131"/>
    </location>
</feature>
<dbReference type="PROSITE" id="PS51462">
    <property type="entry name" value="NUDIX"/>
    <property type="match status" value="1"/>
</dbReference>
<dbReference type="InterPro" id="IPR020476">
    <property type="entry name" value="Nudix_hydrolase"/>
</dbReference>
<dbReference type="EMBL" id="LVVZ01000005">
    <property type="protein sequence ID" value="OKL45636.1"/>
    <property type="molecule type" value="Genomic_DNA"/>
</dbReference>
<evidence type="ECO:0000256" key="2">
    <source>
        <dbReference type="ARBA" id="ARBA00022801"/>
    </source>
</evidence>
<keyword evidence="6" id="KW-1185">Reference proteome</keyword>
<dbReference type="PROSITE" id="PS00893">
    <property type="entry name" value="NUDIX_BOX"/>
    <property type="match status" value="1"/>
</dbReference>
<dbReference type="Proteomes" id="UP000185783">
    <property type="component" value="Unassembled WGS sequence"/>
</dbReference>
<dbReference type="PANTHER" id="PTHR43046">
    <property type="entry name" value="GDP-MANNOSE MANNOSYL HYDROLASE"/>
    <property type="match status" value="1"/>
</dbReference>
<reference evidence="5 6" key="1">
    <citation type="submission" date="2016-03" db="EMBL/GenBank/DDBJ databases">
        <title>Genome sequence of Nesiotobacter sp. nov., a moderately halophilic alphaproteobacterium isolated from the Yellow Sea, China.</title>
        <authorList>
            <person name="Zhang G."/>
            <person name="Zhang R."/>
        </authorList>
    </citation>
    <scope>NUCLEOTIDE SEQUENCE [LARGE SCALE GENOMIC DNA]</scope>
    <source>
        <strain evidence="5 6">WB1-6</strain>
    </source>
</reference>
<dbReference type="CDD" id="cd04680">
    <property type="entry name" value="NUDIX_Hydrolase"/>
    <property type="match status" value="1"/>
</dbReference>
<dbReference type="PRINTS" id="PR00502">
    <property type="entry name" value="NUDIXFAMILY"/>
</dbReference>
<evidence type="ECO:0000256" key="3">
    <source>
        <dbReference type="RuleBase" id="RU003476"/>
    </source>
</evidence>
<sequence>MFRRAMTLGVRIAVFDEAGSVLLVKHTYLKGWYLPGGGVDPGETLEQAAIRELREEAGIVPRTPPEFLSMHFNRNATQRDHVAFFVVRNWTRDPNWERPGHEIAEIGFFPVDELPQGTTPATRRRLMEVRNAREACAFW</sequence>
<comment type="cofactor">
    <cofactor evidence="1">
        <name>Mg(2+)</name>
        <dbReference type="ChEBI" id="CHEBI:18420"/>
    </cofactor>
</comment>
<dbReference type="InterPro" id="IPR015797">
    <property type="entry name" value="NUDIX_hydrolase-like_dom_sf"/>
</dbReference>
<dbReference type="InterPro" id="IPR000086">
    <property type="entry name" value="NUDIX_hydrolase_dom"/>
</dbReference>
<proteinExistence type="inferred from homology"/>
<evidence type="ECO:0000313" key="5">
    <source>
        <dbReference type="EMBL" id="OKL45636.1"/>
    </source>
</evidence>
<dbReference type="PANTHER" id="PTHR43046:SF14">
    <property type="entry name" value="MUTT_NUDIX FAMILY PROTEIN"/>
    <property type="match status" value="1"/>
</dbReference>
<comment type="caution">
    <text evidence="5">The sequence shown here is derived from an EMBL/GenBank/DDBJ whole genome shotgun (WGS) entry which is preliminary data.</text>
</comment>
<protein>
    <recommendedName>
        <fullName evidence="4">Nudix hydrolase domain-containing protein</fullName>
    </recommendedName>
</protein>
<dbReference type="AlphaFoldDB" id="A0A1U7JLL0"/>
<dbReference type="GO" id="GO:0016787">
    <property type="term" value="F:hydrolase activity"/>
    <property type="evidence" value="ECO:0007669"/>
    <property type="project" value="UniProtKB-KW"/>
</dbReference>